<feature type="region of interest" description="Disordered" evidence="15">
    <location>
        <begin position="725"/>
        <end position="749"/>
    </location>
</feature>
<evidence type="ECO:0000256" key="8">
    <source>
        <dbReference type="ARBA" id="ARBA00023017"/>
    </source>
</evidence>
<dbReference type="VEuPathDB" id="GiardiaDB:QR46_0976"/>
<evidence type="ECO:0000256" key="14">
    <source>
        <dbReference type="SAM" id="Coils"/>
    </source>
</evidence>
<dbReference type="GO" id="GO:0005874">
    <property type="term" value="C:microtubule"/>
    <property type="evidence" value="ECO:0007669"/>
    <property type="project" value="UniProtKB-KW"/>
</dbReference>
<dbReference type="InterPro" id="IPR004273">
    <property type="entry name" value="Dynein_heavy_D6_P-loop"/>
</dbReference>
<evidence type="ECO:0000256" key="7">
    <source>
        <dbReference type="ARBA" id="ARBA00022840"/>
    </source>
</evidence>
<dbReference type="Pfam" id="PF03028">
    <property type="entry name" value="Dynein_heavy"/>
    <property type="match status" value="1"/>
</dbReference>
<dbReference type="InterPro" id="IPR041658">
    <property type="entry name" value="AAA_lid_11"/>
</dbReference>
<feature type="coiled-coil region" evidence="14">
    <location>
        <begin position="1490"/>
        <end position="1517"/>
    </location>
</feature>
<dbReference type="InterPro" id="IPR027417">
    <property type="entry name" value="P-loop_NTPase"/>
</dbReference>
<keyword evidence="10" id="KW-0969">Cilium</keyword>
<dbReference type="Gene3D" id="3.40.50.300">
    <property type="entry name" value="P-loop containing nucleotide triphosphate hydrolases"/>
    <property type="match status" value="4"/>
</dbReference>
<keyword evidence="5" id="KW-0677">Repeat</keyword>
<dbReference type="FunFam" id="1.10.8.720:FF:000002">
    <property type="entry name" value="Dynein heavy chain 9, axonemal"/>
    <property type="match status" value="1"/>
</dbReference>
<dbReference type="Pfam" id="PF18199">
    <property type="entry name" value="Dynein_C"/>
    <property type="match status" value="1"/>
</dbReference>
<dbReference type="InterPro" id="IPR024743">
    <property type="entry name" value="Dynein_HC_stalk"/>
</dbReference>
<dbReference type="VEuPathDB" id="GiardiaDB:GL50581_3742"/>
<dbReference type="VEuPathDB" id="GiardiaDB:GL50581_2424"/>
<dbReference type="Gene3D" id="1.10.472.130">
    <property type="match status" value="1"/>
</dbReference>
<dbReference type="GO" id="GO:0051959">
    <property type="term" value="F:dynein light intermediate chain binding"/>
    <property type="evidence" value="ECO:0007669"/>
    <property type="project" value="InterPro"/>
</dbReference>
<dbReference type="GO" id="GO:0005524">
    <property type="term" value="F:ATP binding"/>
    <property type="evidence" value="ECO:0007669"/>
    <property type="project" value="UniProtKB-KW"/>
</dbReference>
<evidence type="ECO:0000256" key="4">
    <source>
        <dbReference type="ARBA" id="ARBA00022701"/>
    </source>
</evidence>
<dbReference type="VEuPathDB" id="GiardiaDB:GL50803_0017243A"/>
<evidence type="ECO:0000256" key="11">
    <source>
        <dbReference type="ARBA" id="ARBA00023175"/>
    </source>
</evidence>
<evidence type="ECO:0000256" key="9">
    <source>
        <dbReference type="ARBA" id="ARBA00023054"/>
    </source>
</evidence>
<dbReference type="InterPro" id="IPR026983">
    <property type="entry name" value="DHC"/>
</dbReference>
<keyword evidence="6" id="KW-0547">Nucleotide-binding</keyword>
<keyword evidence="3" id="KW-0963">Cytoplasm</keyword>
<dbReference type="VEuPathDB" id="GiardiaDB:DHA2_100906"/>
<dbReference type="GO" id="GO:0045505">
    <property type="term" value="F:dynein intermediate chain binding"/>
    <property type="evidence" value="ECO:0007669"/>
    <property type="project" value="InterPro"/>
</dbReference>
<evidence type="ECO:0000256" key="6">
    <source>
        <dbReference type="ARBA" id="ARBA00022741"/>
    </source>
</evidence>
<dbReference type="PANTHER" id="PTHR22878:SF69">
    <property type="entry name" value="DYNEIN HEAVY CHAIN"/>
    <property type="match status" value="1"/>
</dbReference>
<dbReference type="FunFam" id="3.10.490.20:FF:000013">
    <property type="entry name" value="Dynein, axonemal, heavy chain 11"/>
    <property type="match status" value="1"/>
</dbReference>
<dbReference type="GO" id="GO:0030286">
    <property type="term" value="C:dynein complex"/>
    <property type="evidence" value="ECO:0007669"/>
    <property type="project" value="UniProtKB-KW"/>
</dbReference>
<dbReference type="FunFam" id="1.10.8.1220:FF:000001">
    <property type="entry name" value="Dynein axonemal heavy chain 5"/>
    <property type="match status" value="1"/>
</dbReference>
<dbReference type="FunFam" id="3.40.50.300:FF:002141">
    <property type="entry name" value="Dynein heavy chain"/>
    <property type="match status" value="1"/>
</dbReference>
<dbReference type="Pfam" id="PF12775">
    <property type="entry name" value="AAA_7"/>
    <property type="match status" value="1"/>
</dbReference>
<dbReference type="VEuPathDB" id="GiardiaDB:GL50803_0017243BA"/>
<evidence type="ECO:0000256" key="10">
    <source>
        <dbReference type="ARBA" id="ARBA00023069"/>
    </source>
</evidence>
<evidence type="ECO:0000256" key="1">
    <source>
        <dbReference type="ARBA" id="ARBA00004430"/>
    </source>
</evidence>
<dbReference type="InterPro" id="IPR003593">
    <property type="entry name" value="AAA+_ATPase"/>
</dbReference>
<dbReference type="EMBL" id="AB561873">
    <property type="protein sequence ID" value="BAJ33527.1"/>
    <property type="molecule type" value="mRNA"/>
</dbReference>
<comment type="subcellular location">
    <subcellularLocation>
        <location evidence="1">Cytoplasm</location>
        <location evidence="1">Cytoskeleton</location>
        <location evidence="1">Cilium axoneme</location>
    </subcellularLocation>
</comment>
<protein>
    <submittedName>
        <fullName evidence="17">Outer-arm dynein beta</fullName>
    </submittedName>
</protein>
<proteinExistence type="evidence at transcript level"/>
<keyword evidence="9 14" id="KW-0175">Coiled coil</keyword>
<keyword evidence="13" id="KW-0966">Cell projection</keyword>
<dbReference type="InterPro" id="IPR041589">
    <property type="entry name" value="DNAH3_AAA_lid_1"/>
</dbReference>
<dbReference type="Gene3D" id="1.20.920.30">
    <property type="match status" value="1"/>
</dbReference>
<dbReference type="FunFam" id="3.40.50.300:FF:000945">
    <property type="entry name" value="Dynein axonemal heavy chain 9"/>
    <property type="match status" value="1"/>
</dbReference>
<dbReference type="VEuPathDB" id="GiardiaDB:DHA2_10538"/>
<dbReference type="InterPro" id="IPR042219">
    <property type="entry name" value="AAA_lid_11_sf"/>
</dbReference>
<dbReference type="VEuPathDB" id="GiardiaDB:QR46_1571"/>
<dbReference type="Gene3D" id="1.20.920.20">
    <property type="match status" value="1"/>
</dbReference>
<organism evidence="17">
    <name type="scientific">Giardia intestinalis</name>
    <name type="common">Giardia lamblia</name>
    <dbReference type="NCBI Taxonomy" id="5741"/>
    <lineage>
        <taxon>Eukaryota</taxon>
        <taxon>Metamonada</taxon>
        <taxon>Diplomonadida</taxon>
        <taxon>Hexamitidae</taxon>
        <taxon>Giardiinae</taxon>
        <taxon>Giardia</taxon>
    </lineage>
</organism>
<reference evidence="17" key="1">
    <citation type="journal article" date="2011" name="Curr. Biol.">
        <title>Split introns in the genome of Giardia intestinalis are excised by spliceosome-mediated trans-splicing.</title>
        <authorList>
            <person name="Kamikawa R."/>
            <person name="Inagaki Y."/>
            <person name="Tokoro M."/>
            <person name="Roger A.J."/>
            <person name="Hashimoto T."/>
        </authorList>
    </citation>
    <scope>NUCLEOTIDE SEQUENCE</scope>
    <source>
        <strain evidence="17">WB C6</strain>
    </source>
</reference>
<dbReference type="VEuPathDB" id="GiardiaDB:GL50581_2320"/>
<dbReference type="SUPFAM" id="SSF52540">
    <property type="entry name" value="P-loop containing nucleoside triphosphate hydrolases"/>
    <property type="match status" value="3"/>
</dbReference>
<dbReference type="Gene3D" id="1.10.8.720">
    <property type="entry name" value="Region D6 of dynein motor"/>
    <property type="match status" value="1"/>
</dbReference>
<sequence>MSSFNLEEIFRQEEKVLCRALRDSNIPKIVAEDTEIFLGLIGDLFPSVDVPRLQDKNFEALIKKSLLAQRLQAEDSFILKIVQFEELLQIRHSVFILGSCAVGKTKCWTTLAETYKLQNKKIQYQVISPKSITTRELYGYIHPASREWKDGIFSTIMRDLVAIPNTEPKWIVLDGDIDALWVESLNTVMDDNKILTLASNERIPLMPYMRLVFEIGDLKYASPATVSRAGIIYINETDVGWLAYSASWVELRESSLERSTLTVLFEKYVPPVLEAMRKQLKTVTPVADMSVVQTICRLLDALLSEYYTSPGCKVNTANAALIQQQGSSGGAQGEGGKIVDYFKDILEYFFIFATIWASGGTMFKDQLTDHRKQFTKFWKTEFSKGITFPAIGEVFDYYVAINDETGEPRWQTWDDRLTPYVHDDEALPSQVHVETIETYRLHYMLERLVKNGHPVLFCGPAGSGKTSLLKSMVGSLNDQEYGSASIALNYYTTSMLLQTIMESYLEKKVGRRYGPVGNRKLIYIIDDLNMPQVDTYGTQQPLTLIRLHRDYLFWFDREKLTIKEITNCQYLASMNPYSGSFSVDPRLQWHFSTFSVDFPSDENLKQIYGSLLRGHFTREEAGFPHGVSKAWEAITNALLKIHSKVSSSFLPTAIKFHYMFNLRDLTNITEGLMRATRDTIKTTPQLIQLLVHECARVYCDRMVTMEDKEAYSKLVEEVVMADLQNINPPKDPNEEAAAKGRPKSQPGGVMASQPIAVDMKDVFQKDEENNALPIIFSNFALGVGDGRYGQIPDYDKLYPLLRDALEQHNEVNAVMDLVLFRDAMEHVCRISRIITTGDALLVGVGGSGKQSLAKLAAYINSYEVFQITISSTYDIPDFRADLQQLYIKTGLKGIPTMFLFTDTQIVNEEFCVYINDLLSSGNICGLFPPEEEENIINGVRSEAKSAGIPETRENLYNYFISKVKQNLHVVLGFSPIGEAFRVRARKFPALVTCTTIDWFQAWPHEALVSVGKRFLGELEMSPELKDSVALFMADANGLVNQMSIAYDQVERRKAYTTPKSFLELISLYIKLLHGRRREIYDQIERLEQGNTKLEKTEEDVSELKKALVEQQKIVDERKKAADELLEVVEKDAAFVGERQQEAMVEAEKTAEVEREVTAKEEVARLELGKAEPAIEAAQAALNTLNKNNLVELRSFASPSAEIVNVMGAVMCLLDTPGKLPKDRSWKAAKNVMGSIDTFLNRLQNYDKDNIHEVNFAAAKKYTSDPNFTGEFIRSKSVAAAGICEWARNIVSYNEIYKIVLPLREAAAEAAMQLEAARKKYKAVMDNVAKLNKKLQTLKDQFDKATEDKEEVIRQANATKARLDLANRLVNGLASEKERWKQSVTDLQSRDGTLVGDVLITAAFISYSGPFNRQFRTELLSKWISRAKELKIPMQENFDPLQLLTNDALIARWNNDKLPTDRVSLENASIFSTAERWPLIIDPQLQGIAWIKAREERRKEEERRFMELEAEYQAKKATFEADRERRMREAEEKGEKFVDDVVLERPRPSDEKLGRLQVVRFSQNKWLDAIEKAVQDGDTVIIENIHETIDAVLNPLLGRNIIKRGRSKFIKFGDKEVEYDDNFRLYIQTKMPNPHYSPEIQAQTTLINFTVTIDGLEDQLLALVVSEERPDLEELKASLMRQQNEFKITLQQLEEDLLKRLSSATGDILGDTDLIENLEKTKATSSEISEKVKEAKITEENINKAREQYRPVAARAAMLYFLLNSLNVIDHFYQFSLSAFITVFYRAIRLSQKSEDVQERVNILLDALTFDIYSYAARGLFERHKLIFISQLCFNVLRKDNNLPANEFNFLLRGTASVSRENALSEFIPTSSWNSVVGLAESIPDIFGKLPDDIEGSAKRWKEWIQHEQPEREKLPQDWKNRTSLQRLCIIRALRPDRLMTAMTDFVSESIGEKYVEALPFSFKNVYADSSKTEPVFFILSPGVDPVKDVESLGKQLGFTADNGKFKAISLGQGQEKFAEKAMEDMAQKGGWVLLQNIHLMKIWQVKLEKMMEQYCSETAHDNFRLFLSGEPDSDPAVASVLPGIVQMCIKVTNEPPRGIKANMNRAIGLFTPDTFEMCSKGNEFKSILFALIFFHAIVIERRKFGPIGWNVPYNFNNGDLTICKDVLFNYLENNTKIPWDDLKYMFCDIFYGGHVGDDLDRRLMRSFMDSLMSDALFEDGKFFAPDFPVPSPMSYDGYKAYIAEALPEESPKMYGLHPNAEIMFLTTQSNTLFMMLMQLQPRTSATSTSGELSREDRCKAQLEDILDMLPENFDMLEITDRVEERTPYVSVCLQECGRMNELLSTIKSSLKELALGLKGDLTISEQMEALMQSMYLDVVPAKWEAVAYPSMKSLGPWLKDMIQRCDQLVSWSSDLNLPKAVWLPALFNPQSFLRAVLQSTARMNQWPLDKMALITDVTKKELSEITAPPREGAYIYGLYMEGARWDKKGGCIRDSILKDLFPELPPIYLKAVTADKADLKDVYDCPVYKTKRRGPTYIWTFQIKTREPPAKWILAGVSLLMAADI</sequence>
<dbReference type="InterPro" id="IPR024317">
    <property type="entry name" value="Dynein_heavy_chain_D4_dom"/>
</dbReference>
<keyword evidence="12" id="KW-0206">Cytoskeleton</keyword>
<name>E3WCX1_GIAIN</name>
<dbReference type="VEuPathDB" id="GiardiaDB:DHA2_8172"/>
<accession>E3WCX1</accession>
<dbReference type="Pfam" id="PF12777">
    <property type="entry name" value="MT"/>
    <property type="match status" value="1"/>
</dbReference>
<dbReference type="Gene3D" id="1.10.8.710">
    <property type="match status" value="1"/>
</dbReference>
<dbReference type="VEuPathDB" id="GiardiaDB:QR46_2868"/>
<keyword evidence="8" id="KW-0243">Dynein</keyword>
<dbReference type="InterPro" id="IPR035706">
    <property type="entry name" value="AAA_9"/>
</dbReference>
<dbReference type="Gene3D" id="1.20.1270.280">
    <property type="match status" value="1"/>
</dbReference>
<keyword evidence="4" id="KW-0493">Microtubule</keyword>
<dbReference type="GO" id="GO:0007018">
    <property type="term" value="P:microtubule-based movement"/>
    <property type="evidence" value="ECO:0007669"/>
    <property type="project" value="InterPro"/>
</dbReference>
<dbReference type="SMART" id="SM00382">
    <property type="entry name" value="AAA"/>
    <property type="match status" value="1"/>
</dbReference>
<dbReference type="GO" id="GO:0008569">
    <property type="term" value="F:minus-end-directed microtubule motor activity"/>
    <property type="evidence" value="ECO:0007669"/>
    <property type="project" value="InterPro"/>
</dbReference>
<dbReference type="Pfam" id="PF12781">
    <property type="entry name" value="AAA_9"/>
    <property type="match status" value="1"/>
</dbReference>
<dbReference type="InterPro" id="IPR041466">
    <property type="entry name" value="Dynein_AAA5_ext"/>
</dbReference>
<evidence type="ECO:0000259" key="16">
    <source>
        <dbReference type="SMART" id="SM00382"/>
    </source>
</evidence>
<dbReference type="Gene3D" id="3.10.490.20">
    <property type="match status" value="1"/>
</dbReference>
<dbReference type="Pfam" id="PF12774">
    <property type="entry name" value="AAA_6"/>
    <property type="match status" value="1"/>
</dbReference>
<dbReference type="GO" id="GO:0005930">
    <property type="term" value="C:axoneme"/>
    <property type="evidence" value="ECO:0007669"/>
    <property type="project" value="UniProtKB-SubCell"/>
</dbReference>
<keyword evidence="7" id="KW-0067">ATP-binding</keyword>
<dbReference type="Gene3D" id="6.10.140.1060">
    <property type="match status" value="1"/>
</dbReference>
<dbReference type="Pfam" id="PF17852">
    <property type="entry name" value="Dynein_AAA_lid"/>
    <property type="match status" value="1"/>
</dbReference>
<feature type="coiled-coil region" evidence="14">
    <location>
        <begin position="1306"/>
        <end position="1354"/>
    </location>
</feature>
<dbReference type="Pfam" id="PF17857">
    <property type="entry name" value="AAA_lid_1"/>
    <property type="match status" value="1"/>
</dbReference>
<evidence type="ECO:0000256" key="2">
    <source>
        <dbReference type="ARBA" id="ARBA00008887"/>
    </source>
</evidence>
<dbReference type="Pfam" id="PF12780">
    <property type="entry name" value="AAA_8"/>
    <property type="match status" value="1"/>
</dbReference>
<dbReference type="Gene3D" id="1.10.8.1220">
    <property type="match status" value="1"/>
</dbReference>
<evidence type="ECO:0000256" key="13">
    <source>
        <dbReference type="ARBA" id="ARBA00023273"/>
    </source>
</evidence>
<evidence type="ECO:0000313" key="17">
    <source>
        <dbReference type="EMBL" id="BAJ33527.1"/>
    </source>
</evidence>
<dbReference type="InterPro" id="IPR041228">
    <property type="entry name" value="Dynein_C"/>
</dbReference>
<dbReference type="InterPro" id="IPR035699">
    <property type="entry name" value="AAA_6"/>
</dbReference>
<feature type="coiled-coil region" evidence="14">
    <location>
        <begin position="1076"/>
        <end position="1113"/>
    </location>
</feature>
<evidence type="ECO:0000256" key="12">
    <source>
        <dbReference type="ARBA" id="ARBA00023212"/>
    </source>
</evidence>
<comment type="similarity">
    <text evidence="2">Belongs to the dynein heavy chain family.</text>
</comment>
<evidence type="ECO:0000256" key="5">
    <source>
        <dbReference type="ARBA" id="ARBA00022737"/>
    </source>
</evidence>
<dbReference type="Pfam" id="PF18198">
    <property type="entry name" value="AAA_lid_11"/>
    <property type="match status" value="1"/>
</dbReference>
<dbReference type="FunFam" id="1.20.920.20:FF:000001">
    <property type="entry name" value="dynein heavy chain 2, axonemal"/>
    <property type="match status" value="1"/>
</dbReference>
<dbReference type="InterPro" id="IPR043160">
    <property type="entry name" value="Dynein_C_barrel"/>
</dbReference>
<dbReference type="InterPro" id="IPR043157">
    <property type="entry name" value="Dynein_AAA1S"/>
</dbReference>
<evidence type="ECO:0000256" key="15">
    <source>
        <dbReference type="SAM" id="MobiDB-lite"/>
    </source>
</evidence>
<feature type="domain" description="AAA+ ATPase" evidence="16">
    <location>
        <begin position="451"/>
        <end position="602"/>
    </location>
</feature>
<dbReference type="PANTHER" id="PTHR22878">
    <property type="entry name" value="DYNEIN HEAVY CHAIN 6, AXONEMAL-LIKE-RELATED"/>
    <property type="match status" value="1"/>
</dbReference>
<keyword evidence="11" id="KW-0505">Motor protein</keyword>
<dbReference type="FunFam" id="1.20.1270.280:FF:000003">
    <property type="entry name" value="Dynein axonemal heavy chain 17"/>
    <property type="match status" value="1"/>
</dbReference>
<evidence type="ECO:0000256" key="3">
    <source>
        <dbReference type="ARBA" id="ARBA00022490"/>
    </source>
</evidence>
<dbReference type="FunFam" id="3.40.50.300:FF:000153">
    <property type="entry name" value="Dynein axonemal heavy chain 1"/>
    <property type="match status" value="1"/>
</dbReference>
<dbReference type="FunFam" id="3.40.50.300:FF:000049">
    <property type="entry name" value="Dynein, axonemal, heavy chain 5"/>
    <property type="match status" value="1"/>
</dbReference>